<name>A0AAD5BBE5_9ASCO</name>
<keyword evidence="2" id="KW-1185">Reference proteome</keyword>
<protein>
    <submittedName>
        <fullName evidence="1">Uncharacterized protein</fullName>
    </submittedName>
</protein>
<sequence length="116" mass="13819">MFHSMNADTKRKMSETLEKGDIKDTILNLRQEEDIEEMAEEYEIENVARHAQEIVPETPEELASKNQALQLIQTFLQQENMELKKSYQEVLKENQALKNVLKNDFHSHYKYIKKDY</sequence>
<dbReference type="EMBL" id="JAIHNG010000162">
    <property type="protein sequence ID" value="KAI5949786.1"/>
    <property type="molecule type" value="Genomic_DNA"/>
</dbReference>
<organism evidence="1 2">
    <name type="scientific">Candida theae</name>
    <dbReference type="NCBI Taxonomy" id="1198502"/>
    <lineage>
        <taxon>Eukaryota</taxon>
        <taxon>Fungi</taxon>
        <taxon>Dikarya</taxon>
        <taxon>Ascomycota</taxon>
        <taxon>Saccharomycotina</taxon>
        <taxon>Pichiomycetes</taxon>
        <taxon>Debaryomycetaceae</taxon>
        <taxon>Candida/Lodderomyces clade</taxon>
        <taxon>Candida</taxon>
    </lineage>
</organism>
<accession>A0AAD5BBE5</accession>
<dbReference type="Proteomes" id="UP001204833">
    <property type="component" value="Unassembled WGS sequence"/>
</dbReference>
<dbReference type="AlphaFoldDB" id="A0AAD5BBE5"/>
<evidence type="ECO:0000313" key="2">
    <source>
        <dbReference type="Proteomes" id="UP001204833"/>
    </source>
</evidence>
<comment type="caution">
    <text evidence="1">The sequence shown here is derived from an EMBL/GenBank/DDBJ whole genome shotgun (WGS) entry which is preliminary data.</text>
</comment>
<reference evidence="1 2" key="1">
    <citation type="journal article" date="2022" name="DNA Res.">
        <title>Genome analysis of five recently described species of the CUG-Ser clade uncovers Candida theae as a new hybrid lineage with pathogenic potential in the Candida parapsilosis species complex.</title>
        <authorList>
            <person name="Mixao V."/>
            <person name="Del Olmo V."/>
            <person name="Hegedusova E."/>
            <person name="Saus E."/>
            <person name="Pryszcz L."/>
            <person name="Cillingova A."/>
            <person name="Nosek J."/>
            <person name="Gabaldon T."/>
        </authorList>
    </citation>
    <scope>NUCLEOTIDE SEQUENCE [LARGE SCALE GENOMIC DNA]</scope>
    <source>
        <strain evidence="1 2">CBS 12239</strain>
    </source>
</reference>
<proteinExistence type="predicted"/>
<dbReference type="GeneID" id="76152653"/>
<gene>
    <name evidence="1" type="ORF">KGF57_004609</name>
</gene>
<evidence type="ECO:0000313" key="1">
    <source>
        <dbReference type="EMBL" id="KAI5949786.1"/>
    </source>
</evidence>
<dbReference type="RefSeq" id="XP_051606941.1">
    <property type="nucleotide sequence ID" value="XM_051754138.1"/>
</dbReference>